<evidence type="ECO:0000313" key="1">
    <source>
        <dbReference type="EMBL" id="MQT17419.1"/>
    </source>
</evidence>
<comment type="caution">
    <text evidence="1">The sequence shown here is derived from an EMBL/GenBank/DDBJ whole genome shotgun (WGS) entry which is preliminary data.</text>
</comment>
<gene>
    <name evidence="1" type="ORF">F3168_09105</name>
</gene>
<protein>
    <submittedName>
        <fullName evidence="1">Uncharacterized protein</fullName>
    </submittedName>
</protein>
<dbReference type="RefSeq" id="WP_152577887.1">
    <property type="nucleotide sequence ID" value="NZ_JAATJI010000002.1"/>
</dbReference>
<keyword evidence="2" id="KW-1185">Reference proteome</keyword>
<proteinExistence type="predicted"/>
<dbReference type="AlphaFoldDB" id="A0A7C9KIM1"/>
<dbReference type="OrthoDB" id="5569910at2"/>
<dbReference type="EMBL" id="WIOL01000003">
    <property type="protein sequence ID" value="MQT17419.1"/>
    <property type="molecule type" value="Genomic_DNA"/>
</dbReference>
<dbReference type="Proteomes" id="UP000481327">
    <property type="component" value="Unassembled WGS sequence"/>
</dbReference>
<accession>A0A7C9KIM1</accession>
<name>A0A7C9KIM1_9SPHN</name>
<organism evidence="1 2">
    <name type="scientific">Sandarakinorhabdus fusca</name>
    <dbReference type="NCBI Taxonomy" id="1439888"/>
    <lineage>
        <taxon>Bacteria</taxon>
        <taxon>Pseudomonadati</taxon>
        <taxon>Pseudomonadota</taxon>
        <taxon>Alphaproteobacteria</taxon>
        <taxon>Sphingomonadales</taxon>
        <taxon>Sphingosinicellaceae</taxon>
        <taxon>Sandarakinorhabdus</taxon>
    </lineage>
</organism>
<reference evidence="1 2" key="1">
    <citation type="submission" date="2019-09" db="EMBL/GenBank/DDBJ databases">
        <title>Polymorphobacter sp. isolated from a lake in China.</title>
        <authorList>
            <person name="Liu Z."/>
        </authorList>
    </citation>
    <scope>NUCLEOTIDE SEQUENCE [LARGE SCALE GENOMIC DNA]</scope>
    <source>
        <strain evidence="1 2">D40P</strain>
    </source>
</reference>
<sequence>MTTSSDRDSPAAVVSRLPPARVAPVTIGATTYRQVVGSTTPEPGQLGGMLGAFASDGAPLWRLKIYDNRRQGDLEGDVQDVYFRSMRADDAGGLVIENEDGARFRVDVTARTVTPLPAGASGAAADAGLRPD</sequence>
<evidence type="ECO:0000313" key="2">
    <source>
        <dbReference type="Proteomes" id="UP000481327"/>
    </source>
</evidence>